<keyword evidence="1" id="KW-0812">Transmembrane</keyword>
<proteinExistence type="predicted"/>
<dbReference type="InterPro" id="IPR011053">
    <property type="entry name" value="Single_hybrid_motif"/>
</dbReference>
<evidence type="ECO:0000313" key="3">
    <source>
        <dbReference type="Proteomes" id="UP000284283"/>
    </source>
</evidence>
<dbReference type="Gene3D" id="2.40.50.100">
    <property type="match status" value="1"/>
</dbReference>
<protein>
    <recommendedName>
        <fullName evidence="4">Biotin/lipoyl-binding protein</fullName>
    </recommendedName>
</protein>
<name>A0AAE8JXI8_XANVA</name>
<dbReference type="AlphaFoldDB" id="A0AAE8JXI8"/>
<feature type="transmembrane region" description="Helical" evidence="1">
    <location>
        <begin position="36"/>
        <end position="57"/>
    </location>
</feature>
<evidence type="ECO:0000313" key="2">
    <source>
        <dbReference type="EMBL" id="RNL01862.1"/>
    </source>
</evidence>
<sequence>MWKVTGKFLFRREVYEARQDSWVSSAVLVAPRTGWIAAWLSCLALLTIVLVIFFGRYTQHVTASGRLVPSRGLLTLASAEAGEVVSLHVKQGQVVKEGQVVAQISGELNSASMGGPMLRLVLSFAMRKIG</sequence>
<reference evidence="2 3" key="1">
    <citation type="submission" date="2018-03" db="EMBL/GenBank/DDBJ databases">
        <authorList>
            <person name="Wu G."/>
        </authorList>
    </citation>
    <scope>NUCLEOTIDE SEQUENCE [LARGE SCALE GENOMIC DNA]</scope>
    <source>
        <strain evidence="2 3">SAM-118</strain>
    </source>
</reference>
<gene>
    <name evidence="2" type="ORF">C9386_11480</name>
</gene>
<keyword evidence="1" id="KW-1133">Transmembrane helix</keyword>
<dbReference type="SUPFAM" id="SSF51230">
    <property type="entry name" value="Single hybrid motif"/>
    <property type="match status" value="1"/>
</dbReference>
<evidence type="ECO:0000256" key="1">
    <source>
        <dbReference type="SAM" id="Phobius"/>
    </source>
</evidence>
<organism evidence="2 3">
    <name type="scientific">Xanthomonas vasicola pv. vasculorum</name>
    <dbReference type="NCBI Taxonomy" id="325776"/>
    <lineage>
        <taxon>Bacteria</taxon>
        <taxon>Pseudomonadati</taxon>
        <taxon>Pseudomonadota</taxon>
        <taxon>Gammaproteobacteria</taxon>
        <taxon>Lysobacterales</taxon>
        <taxon>Lysobacteraceae</taxon>
        <taxon>Xanthomonas</taxon>
    </lineage>
</organism>
<comment type="caution">
    <text evidence="2">The sequence shown here is derived from an EMBL/GenBank/DDBJ whole genome shotgun (WGS) entry which is preliminary data.</text>
</comment>
<dbReference type="EMBL" id="PYTT01000102">
    <property type="protein sequence ID" value="RNL01862.1"/>
    <property type="molecule type" value="Genomic_DNA"/>
</dbReference>
<dbReference type="KEGG" id="xva:C7V42_16380"/>
<evidence type="ECO:0008006" key="4">
    <source>
        <dbReference type="Google" id="ProtNLM"/>
    </source>
</evidence>
<keyword evidence="1" id="KW-0472">Membrane</keyword>
<dbReference type="Proteomes" id="UP000284283">
    <property type="component" value="Unassembled WGS sequence"/>
</dbReference>
<accession>A0AAE8JXI8</accession>